<accession>A0A4Q7MF44</accession>
<comment type="caution">
    <text evidence="2">The sequence shown here is derived from an EMBL/GenBank/DDBJ whole genome shotgun (WGS) entry which is preliminary data.</text>
</comment>
<evidence type="ECO:0000256" key="1">
    <source>
        <dbReference type="SAM" id="Phobius"/>
    </source>
</evidence>
<dbReference type="EMBL" id="SGWZ01000006">
    <property type="protein sequence ID" value="RZS65342.1"/>
    <property type="molecule type" value="Genomic_DNA"/>
</dbReference>
<feature type="transmembrane region" description="Helical" evidence="1">
    <location>
        <begin position="26"/>
        <end position="43"/>
    </location>
</feature>
<dbReference type="Proteomes" id="UP000292039">
    <property type="component" value="Unassembled WGS sequence"/>
</dbReference>
<gene>
    <name evidence="2" type="ORF">EV679_3131</name>
</gene>
<sequence>MYFFGLVISHCVNIQIKKSLHGEWEAVMAILSLSFVFVGLRLISGKNEFIVRVA</sequence>
<keyword evidence="1" id="KW-0472">Membrane</keyword>
<name>A0A4Q7MF44_9BURK</name>
<dbReference type="AlphaFoldDB" id="A0A4Q7MF44"/>
<organism evidence="2 3">
    <name type="scientific">Kerstersia gyiorum</name>
    <dbReference type="NCBI Taxonomy" id="206506"/>
    <lineage>
        <taxon>Bacteria</taxon>
        <taxon>Pseudomonadati</taxon>
        <taxon>Pseudomonadota</taxon>
        <taxon>Betaproteobacteria</taxon>
        <taxon>Burkholderiales</taxon>
        <taxon>Alcaligenaceae</taxon>
        <taxon>Kerstersia</taxon>
    </lineage>
</organism>
<reference evidence="2 3" key="1">
    <citation type="submission" date="2019-02" db="EMBL/GenBank/DDBJ databases">
        <title>Genomic Encyclopedia of Type Strains, Phase IV (KMG-IV): sequencing the most valuable type-strain genomes for metagenomic binning, comparative biology and taxonomic classification.</title>
        <authorList>
            <person name="Goeker M."/>
        </authorList>
    </citation>
    <scope>NUCLEOTIDE SEQUENCE [LARGE SCALE GENOMIC DNA]</scope>
    <source>
        <strain evidence="2 3">DSM 16618</strain>
    </source>
</reference>
<keyword evidence="1" id="KW-0812">Transmembrane</keyword>
<proteinExistence type="predicted"/>
<protein>
    <submittedName>
        <fullName evidence="2">Uncharacterized protein</fullName>
    </submittedName>
</protein>
<evidence type="ECO:0000313" key="2">
    <source>
        <dbReference type="EMBL" id="RZS65342.1"/>
    </source>
</evidence>
<evidence type="ECO:0000313" key="3">
    <source>
        <dbReference type="Proteomes" id="UP000292039"/>
    </source>
</evidence>
<keyword evidence="1" id="KW-1133">Transmembrane helix</keyword>